<reference evidence="1 2" key="1">
    <citation type="submission" date="2018-10" db="EMBL/GenBank/DDBJ databases">
        <authorList>
            <person name="Zhang X."/>
        </authorList>
    </citation>
    <scope>NUCLEOTIDE SEQUENCE [LARGE SCALE GENOMIC DNA]</scope>
    <source>
        <strain evidence="1 2">SK-G1</strain>
    </source>
</reference>
<accession>A0A3G2R566</accession>
<keyword evidence="2" id="KW-1185">Reference proteome</keyword>
<dbReference type="EMBL" id="CP033169">
    <property type="protein sequence ID" value="AYO30596.1"/>
    <property type="molecule type" value="Genomic_DNA"/>
</dbReference>
<dbReference type="KEGG" id="bacg:D2962_08160"/>
<evidence type="ECO:0000313" key="2">
    <source>
        <dbReference type="Proteomes" id="UP000280960"/>
    </source>
</evidence>
<organism evidence="1 2">
    <name type="scientific">Biomaibacter acetigenes</name>
    <dbReference type="NCBI Taxonomy" id="2316383"/>
    <lineage>
        <taxon>Bacteria</taxon>
        <taxon>Bacillati</taxon>
        <taxon>Bacillota</taxon>
        <taxon>Clostridia</taxon>
        <taxon>Thermosediminibacterales</taxon>
        <taxon>Tepidanaerobacteraceae</taxon>
        <taxon>Biomaibacter</taxon>
    </lineage>
</organism>
<protein>
    <submittedName>
        <fullName evidence="1">Uncharacterized protein</fullName>
    </submittedName>
</protein>
<sequence>MRPKLIHPVEVAICRVDRTATQFDPDFREPIGEIKYESTPVTVKAQVKYDRFEALNMVPGGDSPQTSGYLLIEAEPPGGLNKGDKIISIAGISTELYVTEKRPAVHYGGRARMLKILFEAGDRG</sequence>
<dbReference type="AlphaFoldDB" id="A0A3G2R566"/>
<dbReference type="Proteomes" id="UP000280960">
    <property type="component" value="Chromosome"/>
</dbReference>
<proteinExistence type="predicted"/>
<gene>
    <name evidence="1" type="ORF">D2962_08160</name>
</gene>
<name>A0A3G2R566_9FIRM</name>
<dbReference type="RefSeq" id="WP_122014686.1">
    <property type="nucleotide sequence ID" value="NZ_CP033169.1"/>
</dbReference>
<evidence type="ECO:0000313" key="1">
    <source>
        <dbReference type="EMBL" id="AYO30596.1"/>
    </source>
</evidence>